<organism evidence="2 3">
    <name type="scientific">Actinacidiphila bryophytorum</name>
    <dbReference type="NCBI Taxonomy" id="1436133"/>
    <lineage>
        <taxon>Bacteria</taxon>
        <taxon>Bacillati</taxon>
        <taxon>Actinomycetota</taxon>
        <taxon>Actinomycetes</taxon>
        <taxon>Kitasatosporales</taxon>
        <taxon>Streptomycetaceae</taxon>
        <taxon>Actinacidiphila</taxon>
    </lineage>
</organism>
<sequence length="288" mass="29867">MVLAAAAYAAYHFTEKSPQEAGCKVTSDDVTLELTQSQAANAATIAAVGTSRGLPERAVTIALATALQESRLDNLDHGDRDSLGLFQQRPSQGWGTVQQVQDPVYSTNAFYDRLVKIKGYTGLPLTVAAQKVQKSGYPDAYAKHEADATLLTAVLVGRKAGALSCTTGADRADSAGGAPGDTAVVATSLKREFGSGARPRTAGEPARTVGVPAAPARGGAAGDTVRRGWQLAQWSVAHAHDLRVEAVSFAGMEWRAERSGSGWRKAAEDAGGKSDGAGGGFVRITVAQ</sequence>
<evidence type="ECO:0000313" key="3">
    <source>
        <dbReference type="Proteomes" id="UP001153328"/>
    </source>
</evidence>
<comment type="caution">
    <text evidence="2">The sequence shown here is derived from an EMBL/GenBank/DDBJ whole genome shotgun (WGS) entry which is preliminary data.</text>
</comment>
<keyword evidence="3" id="KW-1185">Reference proteome</keyword>
<name>A0A9W4GYV9_9ACTN</name>
<proteinExistence type="predicted"/>
<dbReference type="AlphaFoldDB" id="A0A9W4GYV9"/>
<evidence type="ECO:0000313" key="2">
    <source>
        <dbReference type="EMBL" id="CAG7603915.1"/>
    </source>
</evidence>
<gene>
    <name evidence="2" type="ORF">SBRY_10664</name>
</gene>
<reference evidence="2" key="1">
    <citation type="submission" date="2021-06" db="EMBL/GenBank/DDBJ databases">
        <authorList>
            <person name="Arsene-Ploetze F."/>
        </authorList>
    </citation>
    <scope>NUCLEOTIDE SEQUENCE</scope>
    <source>
        <strain evidence="2">SBRY1</strain>
    </source>
</reference>
<feature type="region of interest" description="Disordered" evidence="1">
    <location>
        <begin position="260"/>
        <end position="281"/>
    </location>
</feature>
<feature type="region of interest" description="Disordered" evidence="1">
    <location>
        <begin position="194"/>
        <end position="221"/>
    </location>
</feature>
<evidence type="ECO:0008006" key="4">
    <source>
        <dbReference type="Google" id="ProtNLM"/>
    </source>
</evidence>
<protein>
    <recommendedName>
        <fullName evidence="4">Heavy metal transporter</fullName>
    </recommendedName>
</protein>
<accession>A0A9W4GYV9</accession>
<evidence type="ECO:0000256" key="1">
    <source>
        <dbReference type="SAM" id="MobiDB-lite"/>
    </source>
</evidence>
<dbReference type="EMBL" id="CAJVAX010000001">
    <property type="protein sequence ID" value="CAG7603915.1"/>
    <property type="molecule type" value="Genomic_DNA"/>
</dbReference>
<dbReference type="Proteomes" id="UP001153328">
    <property type="component" value="Unassembled WGS sequence"/>
</dbReference>
<feature type="compositionally biased region" description="Low complexity" evidence="1">
    <location>
        <begin position="209"/>
        <end position="218"/>
    </location>
</feature>